<feature type="binding site" evidence="14">
    <location>
        <position position="179"/>
    </location>
    <ligand>
        <name>molybdate</name>
        <dbReference type="ChEBI" id="CHEBI:36264"/>
    </ligand>
</feature>
<dbReference type="InterPro" id="IPR005950">
    <property type="entry name" value="ModA"/>
</dbReference>
<dbReference type="GO" id="GO:0015689">
    <property type="term" value="P:molybdate ion transport"/>
    <property type="evidence" value="ECO:0007669"/>
    <property type="project" value="InterPro"/>
</dbReference>
<evidence type="ECO:0000256" key="8">
    <source>
        <dbReference type="ARBA" id="ARBA00023136"/>
    </source>
</evidence>
<evidence type="ECO:0000256" key="3">
    <source>
        <dbReference type="ARBA" id="ARBA00022448"/>
    </source>
</evidence>
<dbReference type="GO" id="GO:0046872">
    <property type="term" value="F:metal ion binding"/>
    <property type="evidence" value="ECO:0007669"/>
    <property type="project" value="UniProtKB-KW"/>
</dbReference>
<evidence type="ECO:0000313" key="16">
    <source>
        <dbReference type="EMBL" id="PVH28219.1"/>
    </source>
</evidence>
<keyword evidence="8" id="KW-0472">Membrane</keyword>
<comment type="subcellular location">
    <subcellularLocation>
        <location evidence="1">Cell membrane</location>
    </subcellularLocation>
</comment>
<dbReference type="Proteomes" id="UP000245911">
    <property type="component" value="Unassembled WGS sequence"/>
</dbReference>
<evidence type="ECO:0000256" key="15">
    <source>
        <dbReference type="SAM" id="SignalP"/>
    </source>
</evidence>
<keyword evidence="5 14" id="KW-0500">Molybdenum</keyword>
<feature type="chain" id="PRO_5015532854" description="Molybdate-binding protein ModA" evidence="15">
    <location>
        <begin position="26"/>
        <end position="294"/>
    </location>
</feature>
<evidence type="ECO:0000256" key="7">
    <source>
        <dbReference type="ARBA" id="ARBA00022729"/>
    </source>
</evidence>
<evidence type="ECO:0000256" key="2">
    <source>
        <dbReference type="ARBA" id="ARBA00009175"/>
    </source>
</evidence>
<feature type="binding site" evidence="14">
    <location>
        <position position="206"/>
    </location>
    <ligand>
        <name>molybdate</name>
        <dbReference type="ChEBI" id="CHEBI:36264"/>
    </ligand>
</feature>
<proteinExistence type="inferred from homology"/>
<dbReference type="PIRSF" id="PIRSF004846">
    <property type="entry name" value="ModA"/>
    <property type="match status" value="1"/>
</dbReference>
<feature type="binding site" evidence="14">
    <location>
        <position position="224"/>
    </location>
    <ligand>
        <name>molybdate</name>
        <dbReference type="ChEBI" id="CHEBI:36264"/>
    </ligand>
</feature>
<comment type="subunit">
    <text evidence="11">The complex is composed of two ATP-binding proteins (ModC), two transmembrane proteins (ModB) and a solute-binding protein (ModA).</text>
</comment>
<dbReference type="GO" id="GO:1901359">
    <property type="term" value="F:tungstate binding"/>
    <property type="evidence" value="ECO:0007669"/>
    <property type="project" value="UniProtKB-ARBA"/>
</dbReference>
<feature type="binding site" evidence="14">
    <location>
        <position position="35"/>
    </location>
    <ligand>
        <name>molybdate</name>
        <dbReference type="ChEBI" id="CHEBI:36264"/>
    </ligand>
</feature>
<keyword evidence="3" id="KW-0813">Transport</keyword>
<evidence type="ECO:0000256" key="14">
    <source>
        <dbReference type="PIRSR" id="PIRSR004846-1"/>
    </source>
</evidence>
<dbReference type="Pfam" id="PF13531">
    <property type="entry name" value="SBP_bac_11"/>
    <property type="match status" value="1"/>
</dbReference>
<dbReference type="AlphaFoldDB" id="A0A2T8HRZ9"/>
<evidence type="ECO:0000256" key="1">
    <source>
        <dbReference type="ARBA" id="ARBA00004236"/>
    </source>
</evidence>
<evidence type="ECO:0000256" key="6">
    <source>
        <dbReference type="ARBA" id="ARBA00022723"/>
    </source>
</evidence>
<keyword evidence="4" id="KW-1003">Cell membrane</keyword>
<dbReference type="PANTHER" id="PTHR30632">
    <property type="entry name" value="MOLYBDATE-BINDING PERIPLASMIC PROTEIN"/>
    <property type="match status" value="1"/>
</dbReference>
<protein>
    <recommendedName>
        <fullName evidence="12">Molybdate-binding protein ModA</fullName>
    </recommendedName>
    <alternativeName>
        <fullName evidence="13">Molybdate/tungstate-binding protein ModA</fullName>
    </alternativeName>
</protein>
<keyword evidence="9" id="KW-0826">Tungsten</keyword>
<dbReference type="PANTHER" id="PTHR30632:SF17">
    <property type="entry name" value="MOLYBDATE-BINDING PROTEIN MODA"/>
    <property type="match status" value="1"/>
</dbReference>
<dbReference type="GO" id="GO:0005886">
    <property type="term" value="C:plasma membrane"/>
    <property type="evidence" value="ECO:0007669"/>
    <property type="project" value="UniProtKB-SubCell"/>
</dbReference>
<dbReference type="OrthoDB" id="9785015at2"/>
<dbReference type="Gene3D" id="3.40.190.10">
    <property type="entry name" value="Periplasmic binding protein-like II"/>
    <property type="match status" value="2"/>
</dbReference>
<comment type="caution">
    <text evidence="16">The sequence shown here is derived from an EMBL/GenBank/DDBJ whole genome shotgun (WGS) entry which is preliminary data.</text>
</comment>
<keyword evidence="17" id="KW-1185">Reference proteome</keyword>
<comment type="function">
    <text evidence="10">Involved in the transport of molybdenum into the cell. Part of the binding-protein-dependent transport system ModABCD.</text>
</comment>
<comment type="similarity">
    <text evidence="2">Belongs to the bacterial solute-binding protein ModA family.</text>
</comment>
<dbReference type="RefSeq" id="WP_116559138.1">
    <property type="nucleotide sequence ID" value="NZ_QDKM01000006.1"/>
</dbReference>
<name>A0A2T8HRZ9_9RHOB</name>
<keyword evidence="6 14" id="KW-0479">Metal-binding</keyword>
<evidence type="ECO:0000256" key="4">
    <source>
        <dbReference type="ARBA" id="ARBA00022475"/>
    </source>
</evidence>
<organism evidence="16 17">
    <name type="scientific">Pararhodobacter oceanensis</name>
    <dbReference type="NCBI Taxonomy" id="2172121"/>
    <lineage>
        <taxon>Bacteria</taxon>
        <taxon>Pseudomonadati</taxon>
        <taxon>Pseudomonadota</taxon>
        <taxon>Alphaproteobacteria</taxon>
        <taxon>Rhodobacterales</taxon>
        <taxon>Paracoccaceae</taxon>
        <taxon>Pararhodobacter</taxon>
    </lineage>
</organism>
<accession>A0A2T8HRZ9</accession>
<feature type="binding site" evidence="14">
    <location>
        <position position="62"/>
    </location>
    <ligand>
        <name>molybdate</name>
        <dbReference type="ChEBI" id="CHEBI:36264"/>
    </ligand>
</feature>
<dbReference type="FunFam" id="3.40.190.10:FF:000030">
    <property type="entry name" value="Molybdate ABC transporter substrate-binding protein"/>
    <property type="match status" value="1"/>
</dbReference>
<evidence type="ECO:0000256" key="11">
    <source>
        <dbReference type="ARBA" id="ARBA00062515"/>
    </source>
</evidence>
<evidence type="ECO:0000313" key="17">
    <source>
        <dbReference type="Proteomes" id="UP000245911"/>
    </source>
</evidence>
<dbReference type="EMBL" id="QDKM01000006">
    <property type="protein sequence ID" value="PVH28219.1"/>
    <property type="molecule type" value="Genomic_DNA"/>
</dbReference>
<reference evidence="16 17" key="1">
    <citation type="submission" date="2018-04" db="EMBL/GenBank/DDBJ databases">
        <title>Pararhodobacter oceanense sp. nov., isolated from marine intertidal sediment.</title>
        <authorList>
            <person name="Wang X.-L."/>
            <person name="Du Z.-J."/>
        </authorList>
    </citation>
    <scope>NUCLEOTIDE SEQUENCE [LARGE SCALE GENOMIC DNA]</scope>
    <source>
        <strain evidence="16 17">AM505</strain>
    </source>
</reference>
<evidence type="ECO:0000256" key="12">
    <source>
        <dbReference type="ARBA" id="ARBA00073171"/>
    </source>
</evidence>
<dbReference type="NCBIfam" id="TIGR01256">
    <property type="entry name" value="modA"/>
    <property type="match status" value="2"/>
</dbReference>
<sequence length="294" mass="29168">MSARRSLMLALPLVVAGFAPLPALAADILVFAAASMRGALDQVAAAWEAETGHSVTLSYAGSSALARQIIAGAPADIFISAAPAWMDVVAGEGLLAAGSRVDLLGNRLVLIGHGAAAGAEDVAEDAAGDAAEGAVEDGAGIGPADADAAGVADLSTGYELAVRLGDGRLAMALVDAVPAGQYGKAGLQALGLWDAVAAQVAQADNVRAALALVATGEAPMGVVYASDALAEPAVQVLAIFPEGSHAPITYPAAMLADAAPEAEGFLQALQAPAAGAIFEAHGFEVRGFEPLERQ</sequence>
<dbReference type="FunFam" id="3.40.190.10:FF:000035">
    <property type="entry name" value="Molybdate ABC transporter substrate-binding protein"/>
    <property type="match status" value="1"/>
</dbReference>
<gene>
    <name evidence="16" type="ORF">DDE20_14030</name>
</gene>
<dbReference type="GO" id="GO:0030973">
    <property type="term" value="F:molybdate ion binding"/>
    <property type="evidence" value="ECO:0007669"/>
    <property type="project" value="TreeGrafter"/>
</dbReference>
<dbReference type="GO" id="GO:0030288">
    <property type="term" value="C:outer membrane-bounded periplasmic space"/>
    <property type="evidence" value="ECO:0007669"/>
    <property type="project" value="TreeGrafter"/>
</dbReference>
<evidence type="ECO:0000256" key="9">
    <source>
        <dbReference type="ARBA" id="ARBA00023245"/>
    </source>
</evidence>
<evidence type="ECO:0000256" key="5">
    <source>
        <dbReference type="ARBA" id="ARBA00022505"/>
    </source>
</evidence>
<keyword evidence="7 15" id="KW-0732">Signal</keyword>
<dbReference type="InterPro" id="IPR050682">
    <property type="entry name" value="ModA/WtpA"/>
</dbReference>
<evidence type="ECO:0000256" key="13">
    <source>
        <dbReference type="ARBA" id="ARBA00078141"/>
    </source>
</evidence>
<feature type="signal peptide" evidence="15">
    <location>
        <begin position="1"/>
        <end position="25"/>
    </location>
</feature>
<dbReference type="SUPFAM" id="SSF53850">
    <property type="entry name" value="Periplasmic binding protein-like II"/>
    <property type="match status" value="1"/>
</dbReference>
<evidence type="ECO:0000256" key="10">
    <source>
        <dbReference type="ARBA" id="ARBA00056002"/>
    </source>
</evidence>